<gene>
    <name evidence="1" type="ORF">Dcae01_02895</name>
</gene>
<accession>A0ABP9UIZ0</accession>
<reference evidence="1 2" key="1">
    <citation type="submission" date="2024-02" db="EMBL/GenBank/DDBJ databases">
        <title>Deinococcus caeni NBRC 101312.</title>
        <authorList>
            <person name="Ichikawa N."/>
            <person name="Katano-Makiyama Y."/>
            <person name="Hidaka K."/>
        </authorList>
    </citation>
    <scope>NUCLEOTIDE SEQUENCE [LARGE SCALE GENOMIC DNA]</scope>
    <source>
        <strain evidence="1 2">NBRC 101312</strain>
    </source>
</reference>
<evidence type="ECO:0000313" key="2">
    <source>
        <dbReference type="Proteomes" id="UP001423409"/>
    </source>
</evidence>
<proteinExistence type="predicted"/>
<dbReference type="RefSeq" id="WP_380064039.1">
    <property type="nucleotide sequence ID" value="NZ_JBHSWQ010000001.1"/>
</dbReference>
<evidence type="ECO:0008006" key="3">
    <source>
        <dbReference type="Google" id="ProtNLM"/>
    </source>
</evidence>
<sequence length="61" mass="7010">MNETLYQDSLPIICQMRSEGHTYQAIVNRLHELQILPPGGGHWHMASVRRVWLKAQPEQSG</sequence>
<comment type="caution">
    <text evidence="1">The sequence shown here is derived from an EMBL/GenBank/DDBJ whole genome shotgun (WGS) entry which is preliminary data.</text>
</comment>
<dbReference type="EMBL" id="BAABQU010000046">
    <property type="protein sequence ID" value="GAA5441359.1"/>
    <property type="molecule type" value="Genomic_DNA"/>
</dbReference>
<name>A0ABP9UIZ0_9DEIO</name>
<dbReference type="Proteomes" id="UP001423409">
    <property type="component" value="Unassembled WGS sequence"/>
</dbReference>
<evidence type="ECO:0000313" key="1">
    <source>
        <dbReference type="EMBL" id="GAA5441359.1"/>
    </source>
</evidence>
<organism evidence="1 2">
    <name type="scientific">Deinococcus caeni</name>
    <dbReference type="NCBI Taxonomy" id="569127"/>
    <lineage>
        <taxon>Bacteria</taxon>
        <taxon>Thermotogati</taxon>
        <taxon>Deinococcota</taxon>
        <taxon>Deinococci</taxon>
        <taxon>Deinococcales</taxon>
        <taxon>Deinococcaceae</taxon>
        <taxon>Deinococcus</taxon>
    </lineage>
</organism>
<keyword evidence="2" id="KW-1185">Reference proteome</keyword>
<protein>
    <recommendedName>
        <fullName evidence="3">Recombinase domain-containing protein</fullName>
    </recommendedName>
</protein>